<protein>
    <submittedName>
        <fullName evidence="1">Uncharacterized protein</fullName>
    </submittedName>
</protein>
<organism evidence="1 2">
    <name type="scientific">Chryseobacterium culicis</name>
    <dbReference type="NCBI Taxonomy" id="680127"/>
    <lineage>
        <taxon>Bacteria</taxon>
        <taxon>Pseudomonadati</taxon>
        <taxon>Bacteroidota</taxon>
        <taxon>Flavobacteriia</taxon>
        <taxon>Flavobacteriales</taxon>
        <taxon>Weeksellaceae</taxon>
        <taxon>Chryseobacterium group</taxon>
        <taxon>Chryseobacterium</taxon>
    </lineage>
</organism>
<proteinExistence type="predicted"/>
<dbReference type="STRING" id="680127.SAMN05421593_1430"/>
<accession>A0A1H6H940</accession>
<sequence length="45" mass="5284">MGKTQFYFNSKMVSFLMTTKEDFTGLDSLLNEIIFQYLDPIKKAE</sequence>
<dbReference type="Proteomes" id="UP000198561">
    <property type="component" value="Unassembled WGS sequence"/>
</dbReference>
<dbReference type="EMBL" id="FNWQ01000001">
    <property type="protein sequence ID" value="SEH30630.1"/>
    <property type="molecule type" value="Genomic_DNA"/>
</dbReference>
<name>A0A1H6H940_CHRCI</name>
<evidence type="ECO:0000313" key="2">
    <source>
        <dbReference type="Proteomes" id="UP000198561"/>
    </source>
</evidence>
<dbReference type="AlphaFoldDB" id="A0A1H6H940"/>
<gene>
    <name evidence="1" type="ORF">SAMN05421593_1430</name>
</gene>
<evidence type="ECO:0000313" key="1">
    <source>
        <dbReference type="EMBL" id="SEH30630.1"/>
    </source>
</evidence>
<reference evidence="1 2" key="1">
    <citation type="submission" date="2016-10" db="EMBL/GenBank/DDBJ databases">
        <authorList>
            <person name="de Groot N.N."/>
        </authorList>
    </citation>
    <scope>NUCLEOTIDE SEQUENCE [LARGE SCALE GENOMIC DNA]</scope>
    <source>
        <strain evidence="1 2">DSM 23031</strain>
    </source>
</reference>